<feature type="region of interest" description="Disordered" evidence="1">
    <location>
        <begin position="161"/>
        <end position="183"/>
    </location>
</feature>
<name>A0ABT1W1K6_9PROT</name>
<comment type="caution">
    <text evidence="2">The sequence shown here is derived from an EMBL/GenBank/DDBJ whole genome shotgun (WGS) entry which is preliminary data.</text>
</comment>
<evidence type="ECO:0000313" key="2">
    <source>
        <dbReference type="EMBL" id="MCQ8242485.1"/>
    </source>
</evidence>
<dbReference type="RefSeq" id="WP_422921245.1">
    <property type="nucleotide sequence ID" value="NZ_JAMZEJ010000012.1"/>
</dbReference>
<evidence type="ECO:0000313" key="3">
    <source>
        <dbReference type="Proteomes" id="UP001524547"/>
    </source>
</evidence>
<proteinExistence type="predicted"/>
<dbReference type="EMBL" id="JAMZEJ010000012">
    <property type="protein sequence ID" value="MCQ8242485.1"/>
    <property type="molecule type" value="Genomic_DNA"/>
</dbReference>
<reference evidence="2 3" key="1">
    <citation type="submission" date="2022-06" db="EMBL/GenBank/DDBJ databases">
        <title>Rhizosaccharibacter gen. nov. sp. nov. KSS12, endophytic bacteria isolated from sugarcane.</title>
        <authorList>
            <person name="Pitiwittayakul N."/>
        </authorList>
    </citation>
    <scope>NUCLEOTIDE SEQUENCE [LARGE SCALE GENOMIC DNA]</scope>
    <source>
        <strain evidence="2 3">KSS12</strain>
    </source>
</reference>
<sequence length="234" mass="25484">MADHVPLEHRADWVIVAARLLLLRSQLLFPATAAAAESAVQQAAEAEARLAELGAMQAARRWLERRPQLGQEVWSRPEPGRPVVSSRLELFEACLLVLRGPRRQPEDGTGLYRPVLFRAWPLDVAIARIRAMVEGAAGPVSLGHTLPDEVRVGMDAPLPAPHPEHIDPDPNPNPIPTTSSRRRRVRGRAALACHFLAGLELAKQQVLGMEQAGSFEVISLVGTEAERARSGQGS</sequence>
<protein>
    <submittedName>
        <fullName evidence="2">Uncharacterized protein</fullName>
    </submittedName>
</protein>
<gene>
    <name evidence="2" type="ORF">NFI88_16770</name>
</gene>
<keyword evidence="3" id="KW-1185">Reference proteome</keyword>
<organism evidence="2 3">
    <name type="scientific">Rhizosaccharibacter radicis</name>
    <dbReference type="NCBI Taxonomy" id="2782605"/>
    <lineage>
        <taxon>Bacteria</taxon>
        <taxon>Pseudomonadati</taxon>
        <taxon>Pseudomonadota</taxon>
        <taxon>Alphaproteobacteria</taxon>
        <taxon>Acetobacterales</taxon>
        <taxon>Acetobacteraceae</taxon>
        <taxon>Rhizosaccharibacter</taxon>
    </lineage>
</organism>
<evidence type="ECO:0000256" key="1">
    <source>
        <dbReference type="SAM" id="MobiDB-lite"/>
    </source>
</evidence>
<dbReference type="Proteomes" id="UP001524547">
    <property type="component" value="Unassembled WGS sequence"/>
</dbReference>
<accession>A0ABT1W1K6</accession>